<evidence type="ECO:0000259" key="1">
    <source>
        <dbReference type="Pfam" id="PF00585"/>
    </source>
</evidence>
<dbReference type="Gene3D" id="3.40.1020.10">
    <property type="entry name" value="Biosynthetic Threonine Deaminase, Domain 3"/>
    <property type="match status" value="1"/>
</dbReference>
<proteinExistence type="predicted"/>
<name>A0A6J5WC88_PRUAR</name>
<dbReference type="AlphaFoldDB" id="A0A6J5WC88"/>
<dbReference type="InterPro" id="IPR045865">
    <property type="entry name" value="ACT-like_dom_sf"/>
</dbReference>
<feature type="domain" description="ACT-like" evidence="1">
    <location>
        <begin position="6"/>
        <end position="51"/>
    </location>
</feature>
<reference evidence="3" key="1">
    <citation type="journal article" date="2020" name="Genome Biol.">
        <title>Gamete binning: chromosome-level and haplotype-resolved genome assembly enabled by high-throughput single-cell sequencing of gamete genomes.</title>
        <authorList>
            <person name="Campoy J.A."/>
            <person name="Sun H."/>
            <person name="Goel M."/>
            <person name="Jiao W.-B."/>
            <person name="Folz-Donahue K."/>
            <person name="Wang N."/>
            <person name="Rubio M."/>
            <person name="Liu C."/>
            <person name="Kukat C."/>
            <person name="Ruiz D."/>
            <person name="Huettel B."/>
            <person name="Schneeberger K."/>
        </authorList>
    </citation>
    <scope>NUCLEOTIDE SEQUENCE [LARGE SCALE GENOMIC DNA]</scope>
    <source>
        <strain evidence="3">cv. Rojo Pasion</strain>
    </source>
</reference>
<gene>
    <name evidence="2" type="ORF">ORAREDHAP_LOCUS13303</name>
</gene>
<dbReference type="SUPFAM" id="SSF55021">
    <property type="entry name" value="ACT-like"/>
    <property type="match status" value="1"/>
</dbReference>
<dbReference type="EMBL" id="CAEKKB010000002">
    <property type="protein sequence ID" value="CAB4299330.1"/>
    <property type="molecule type" value="Genomic_DNA"/>
</dbReference>
<accession>A0A6J5WC88</accession>
<keyword evidence="3" id="KW-1185">Reference proteome</keyword>
<organism evidence="2 3">
    <name type="scientific">Prunus armeniaca</name>
    <name type="common">Apricot</name>
    <name type="synonym">Armeniaca vulgaris</name>
    <dbReference type="NCBI Taxonomy" id="36596"/>
    <lineage>
        <taxon>Eukaryota</taxon>
        <taxon>Viridiplantae</taxon>
        <taxon>Streptophyta</taxon>
        <taxon>Embryophyta</taxon>
        <taxon>Tracheophyta</taxon>
        <taxon>Spermatophyta</taxon>
        <taxon>Magnoliopsida</taxon>
        <taxon>eudicotyledons</taxon>
        <taxon>Gunneridae</taxon>
        <taxon>Pentapetalae</taxon>
        <taxon>rosids</taxon>
        <taxon>fabids</taxon>
        <taxon>Rosales</taxon>
        <taxon>Rosaceae</taxon>
        <taxon>Amygdaloideae</taxon>
        <taxon>Amygdaleae</taxon>
        <taxon>Prunus</taxon>
    </lineage>
</organism>
<evidence type="ECO:0000313" key="2">
    <source>
        <dbReference type="EMBL" id="CAB4299330.1"/>
    </source>
</evidence>
<evidence type="ECO:0000313" key="3">
    <source>
        <dbReference type="Proteomes" id="UP000507245"/>
    </source>
</evidence>
<dbReference type="Pfam" id="PF00585">
    <property type="entry name" value="Thr_dehydrat_C"/>
    <property type="match status" value="1"/>
</dbReference>
<dbReference type="InterPro" id="IPR001721">
    <property type="entry name" value="TD_ACT-like"/>
</dbReference>
<protein>
    <recommendedName>
        <fullName evidence="1">ACT-like domain-containing protein</fullName>
    </recommendedName>
</protein>
<dbReference type="OrthoDB" id="4418812at2759"/>
<sequence length="118" mass="13354">MISVAVLSTVMLKEPGSFKHYCELVGPINISEFKYRYNSGKQSVVLYTVLVCTQILNLKQCKSAWSLLDSRLAISQKVTWLKITCNRVKLGQMCWLESKLPGARLIFKLVGVLLDRTT</sequence>
<dbReference type="InterPro" id="IPR038110">
    <property type="entry name" value="TD_ACT-like_sf"/>
</dbReference>
<dbReference type="Proteomes" id="UP000507245">
    <property type="component" value="Unassembled WGS sequence"/>
</dbReference>